<dbReference type="Pfam" id="PF12028">
    <property type="entry name" value="DUF3515"/>
    <property type="match status" value="1"/>
</dbReference>
<feature type="chain" id="PRO_5019550956" description="DUF3515 domain-containing protein" evidence="1">
    <location>
        <begin position="27"/>
        <end position="169"/>
    </location>
</feature>
<dbReference type="EMBL" id="BHYL01000103">
    <property type="protein sequence ID" value="GCD19926.1"/>
    <property type="molecule type" value="Genomic_DNA"/>
</dbReference>
<evidence type="ECO:0000313" key="2">
    <source>
        <dbReference type="EMBL" id="GCD19926.1"/>
    </source>
</evidence>
<keyword evidence="3" id="KW-1185">Reference proteome</keyword>
<evidence type="ECO:0000313" key="3">
    <source>
        <dbReference type="Proteomes" id="UP000288246"/>
    </source>
</evidence>
<dbReference type="Proteomes" id="UP000288246">
    <property type="component" value="Unassembled WGS sequence"/>
</dbReference>
<keyword evidence="1" id="KW-0732">Signal</keyword>
<dbReference type="InterPro" id="IPR021903">
    <property type="entry name" value="DUF3515"/>
</dbReference>
<dbReference type="PROSITE" id="PS51257">
    <property type="entry name" value="PROKAR_LIPOPROTEIN"/>
    <property type="match status" value="1"/>
</dbReference>
<proteinExistence type="predicted"/>
<protein>
    <recommendedName>
        <fullName evidence="4">DUF3515 domain-containing protein</fullName>
    </recommendedName>
</protein>
<name>A0A401UZ19_9CELL</name>
<dbReference type="RefSeq" id="WP_371852348.1">
    <property type="nucleotide sequence ID" value="NZ_BHYL01000103.1"/>
</dbReference>
<reference evidence="2 3" key="1">
    <citation type="submission" date="2018-11" db="EMBL/GenBank/DDBJ databases">
        <title>Draft genome sequence of Cellulomonas takizawaensis strain TKZ-21.</title>
        <authorList>
            <person name="Yamamura H."/>
            <person name="Hayashi T."/>
            <person name="Hamada M."/>
            <person name="Serisawa Y."/>
            <person name="Matsuyama K."/>
            <person name="Nakagawa Y."/>
            <person name="Otoguro M."/>
            <person name="Yanagida F."/>
            <person name="Hayakawa M."/>
        </authorList>
    </citation>
    <scope>NUCLEOTIDE SEQUENCE [LARGE SCALE GENOMIC DNA]</scope>
    <source>
        <strain evidence="2 3">TKZ-21</strain>
    </source>
</reference>
<evidence type="ECO:0008006" key="4">
    <source>
        <dbReference type="Google" id="ProtNLM"/>
    </source>
</evidence>
<comment type="caution">
    <text evidence="2">The sequence shown here is derived from an EMBL/GenBank/DDBJ whole genome shotgun (WGS) entry which is preliminary data.</text>
</comment>
<feature type="signal peptide" evidence="1">
    <location>
        <begin position="1"/>
        <end position="26"/>
    </location>
</feature>
<accession>A0A401UZ19</accession>
<sequence length="169" mass="17311">MPSTRSRLRATVPVAALLALGGCAQAVPVTVAPHATDPVCADVVLSTPDTLGDDLDRVDTTSQATTAWGDPHAAVVLRCGVEPLGPTTDRCVTVEAPDGTSVDWVVVADDPQDEQGSDWTFTTYGRVPAVEVRVPAEVAATTSSTSFVDVLGPAVAKAAVERSCVGLTG</sequence>
<dbReference type="AlphaFoldDB" id="A0A401UZ19"/>
<organism evidence="2 3">
    <name type="scientific">Cellulomonas algicola</name>
    <dbReference type="NCBI Taxonomy" id="2071633"/>
    <lineage>
        <taxon>Bacteria</taxon>
        <taxon>Bacillati</taxon>
        <taxon>Actinomycetota</taxon>
        <taxon>Actinomycetes</taxon>
        <taxon>Micrococcales</taxon>
        <taxon>Cellulomonadaceae</taxon>
        <taxon>Cellulomonas</taxon>
    </lineage>
</organism>
<evidence type="ECO:0000256" key="1">
    <source>
        <dbReference type="SAM" id="SignalP"/>
    </source>
</evidence>
<gene>
    <name evidence="2" type="ORF">CTKZ_14880</name>
</gene>